<organism evidence="3 4">
    <name type="scientific">Candidatus Marimicrobium litorale</name>
    <dbReference type="NCBI Taxonomy" id="2518991"/>
    <lineage>
        <taxon>Bacteria</taxon>
        <taxon>Pseudomonadati</taxon>
        <taxon>Pseudomonadota</taxon>
        <taxon>Gammaproteobacteria</taxon>
        <taxon>Cellvibrionales</taxon>
        <taxon>Halieaceae</taxon>
        <taxon>Marimicrobium</taxon>
    </lineage>
</organism>
<keyword evidence="4" id="KW-1185">Reference proteome</keyword>
<dbReference type="NCBIfam" id="TIGR02532">
    <property type="entry name" value="IV_pilin_GFxxxE"/>
    <property type="match status" value="1"/>
</dbReference>
<evidence type="ECO:0000313" key="3">
    <source>
        <dbReference type="EMBL" id="MCX2979134.1"/>
    </source>
</evidence>
<comment type="caution">
    <text evidence="3">The sequence shown here is derived from an EMBL/GenBank/DDBJ whole genome shotgun (WGS) entry which is preliminary data.</text>
</comment>
<dbReference type="InterPro" id="IPR012902">
    <property type="entry name" value="N_methyl_site"/>
</dbReference>
<gene>
    <name evidence="3" type="ORF">EYC82_17485</name>
</gene>
<dbReference type="InterPro" id="IPR045584">
    <property type="entry name" value="Pilin-like"/>
</dbReference>
<evidence type="ECO:0000313" key="4">
    <source>
        <dbReference type="Proteomes" id="UP001143304"/>
    </source>
</evidence>
<keyword evidence="1" id="KW-0488">Methylation</keyword>
<keyword evidence="2" id="KW-0472">Membrane</keyword>
<sequence>MRHTLQQDQGVQNGFTLVELLAVLAILCALGVLVLPAYQSQVLTARRGLARLELLKIMTQQEQYFLNHLKYADSLTQLGFPAHPYALTRDGNVAPASATDSIYLIGLDATSRSYIVTASPTDRQREDTGCQVMSIESNGIRHSSGTYATQECW</sequence>
<keyword evidence="2" id="KW-0812">Transmembrane</keyword>
<dbReference type="SUPFAM" id="SSF54523">
    <property type="entry name" value="Pili subunits"/>
    <property type="match status" value="1"/>
</dbReference>
<protein>
    <submittedName>
        <fullName evidence="3">Prepilin-type N-terminal cleavage/methylation domain-containing protein</fullName>
    </submittedName>
</protein>
<dbReference type="EMBL" id="SHNO01000002">
    <property type="protein sequence ID" value="MCX2979134.1"/>
    <property type="molecule type" value="Genomic_DNA"/>
</dbReference>
<keyword evidence="2" id="KW-1133">Transmembrane helix</keyword>
<accession>A0ABT3TA15</accession>
<proteinExistence type="predicted"/>
<reference evidence="3" key="1">
    <citation type="submission" date="2019-02" db="EMBL/GenBank/DDBJ databases">
        <authorList>
            <person name="Li S.-H."/>
        </authorList>
    </citation>
    <scope>NUCLEOTIDE SEQUENCE</scope>
    <source>
        <strain evidence="3">IMCC11814</strain>
    </source>
</reference>
<dbReference type="Pfam" id="PF07963">
    <property type="entry name" value="N_methyl"/>
    <property type="match status" value="1"/>
</dbReference>
<dbReference type="PRINTS" id="PR00813">
    <property type="entry name" value="BCTERIALGSPG"/>
</dbReference>
<evidence type="ECO:0000256" key="1">
    <source>
        <dbReference type="ARBA" id="ARBA00022481"/>
    </source>
</evidence>
<dbReference type="InterPro" id="IPR031982">
    <property type="entry name" value="PilE-like"/>
</dbReference>
<feature type="transmembrane region" description="Helical" evidence="2">
    <location>
        <begin position="20"/>
        <end position="38"/>
    </location>
</feature>
<dbReference type="RefSeq" id="WP_279250920.1">
    <property type="nucleotide sequence ID" value="NZ_SHNO01000002.1"/>
</dbReference>
<dbReference type="Pfam" id="PF16732">
    <property type="entry name" value="ComP_DUS"/>
    <property type="match status" value="1"/>
</dbReference>
<dbReference type="Proteomes" id="UP001143304">
    <property type="component" value="Unassembled WGS sequence"/>
</dbReference>
<dbReference type="InterPro" id="IPR000983">
    <property type="entry name" value="Bac_GSPG_pilin"/>
</dbReference>
<evidence type="ECO:0000256" key="2">
    <source>
        <dbReference type="SAM" id="Phobius"/>
    </source>
</evidence>
<name>A0ABT3TA15_9GAMM</name>
<dbReference type="Gene3D" id="3.30.700.10">
    <property type="entry name" value="Glycoprotein, Type 4 Pilin"/>
    <property type="match status" value="1"/>
</dbReference>